<protein>
    <recommendedName>
        <fullName evidence="6">DUF4010 domain-containing protein</fullName>
    </recommendedName>
</protein>
<comment type="caution">
    <text evidence="4">The sequence shown here is derived from an EMBL/GenBank/DDBJ whole genome shotgun (WGS) entry which is preliminary data.</text>
</comment>
<evidence type="ECO:0000313" key="4">
    <source>
        <dbReference type="EMBL" id="GFE78023.1"/>
    </source>
</evidence>
<dbReference type="AlphaFoldDB" id="A0A829Y4K7"/>
<sequence>MPDTPEPSWLNLGVALAVGFLIGIERERSKGTGPNRAVAGLRTFTLIALAGALGLWIGGVYVFIATGAIVGLLIAVGYIRTRDTDPGLTTEIAMVVTFLLGGLAVRDPRLGAALAVIVAILLAFRSYAHNWVKNVLTDDEVRDGLLLAAAALVILPLTPTEPIDPWGVVQPRKLWMLAVLVMAINALGYVALRAFGARTGLAIAGLLSGFVSSTATIGAMGARTQSQPELHKGAVAGAAASSVATVIQLAIVVGLVSMPTLLMLTPSLIASGIAAVTYAGIFALRSFREKSGPGDAPKGRPFEPKTAIVFVLVVGLTLLISALLTQWLGDRGLLIAAGVAGFTDAHAPAISSASLAASGRTHAEFAALAVLVGFSTNILSKTAVAFSLGDRRYAYELTPGLVLMAAAAWGAWSVRAFFV</sequence>
<evidence type="ECO:0000256" key="1">
    <source>
        <dbReference type="SAM" id="Phobius"/>
    </source>
</evidence>
<name>A0A829Y4K7_9GAMM</name>
<feature type="transmembrane region" description="Helical" evidence="1">
    <location>
        <begin position="307"/>
        <end position="327"/>
    </location>
</feature>
<feature type="domain" description="MgtC/SapB/SrpB/YhiD N-terminal" evidence="2">
    <location>
        <begin position="12"/>
        <end position="130"/>
    </location>
</feature>
<keyword evidence="5" id="KW-1185">Reference proteome</keyword>
<evidence type="ECO:0000313" key="5">
    <source>
        <dbReference type="Proteomes" id="UP000445000"/>
    </source>
</evidence>
<accession>A0A829Y4K7</accession>
<feature type="transmembrane region" description="Helical" evidence="1">
    <location>
        <begin position="234"/>
        <end position="256"/>
    </location>
</feature>
<evidence type="ECO:0008006" key="6">
    <source>
        <dbReference type="Google" id="ProtNLM"/>
    </source>
</evidence>
<feature type="transmembrane region" description="Helical" evidence="1">
    <location>
        <begin position="6"/>
        <end position="24"/>
    </location>
</feature>
<keyword evidence="1" id="KW-0472">Membrane</keyword>
<proteinExistence type="predicted"/>
<evidence type="ECO:0000259" key="3">
    <source>
        <dbReference type="Pfam" id="PF13194"/>
    </source>
</evidence>
<feature type="transmembrane region" description="Helical" evidence="1">
    <location>
        <begin position="144"/>
        <end position="162"/>
    </location>
</feature>
<organism evidence="4 5">
    <name type="scientific">Steroidobacter agaridevorans</name>
    <dbReference type="NCBI Taxonomy" id="2695856"/>
    <lineage>
        <taxon>Bacteria</taxon>
        <taxon>Pseudomonadati</taxon>
        <taxon>Pseudomonadota</taxon>
        <taxon>Gammaproteobacteria</taxon>
        <taxon>Steroidobacterales</taxon>
        <taxon>Steroidobacteraceae</taxon>
        <taxon>Steroidobacter</taxon>
    </lineage>
</organism>
<dbReference type="Pfam" id="PF13194">
    <property type="entry name" value="DUF4010"/>
    <property type="match status" value="1"/>
</dbReference>
<dbReference type="RefSeq" id="WP_161809965.1">
    <property type="nucleotide sequence ID" value="NZ_BLJN01000001.1"/>
</dbReference>
<gene>
    <name evidence="4" type="ORF">GCM10011487_00230</name>
</gene>
<feature type="transmembrane region" description="Helical" evidence="1">
    <location>
        <begin position="400"/>
        <end position="418"/>
    </location>
</feature>
<dbReference type="InterPro" id="IPR049177">
    <property type="entry name" value="MgtC_SapB_SrpB_YhiD_N"/>
</dbReference>
<feature type="transmembrane region" description="Helical" evidence="1">
    <location>
        <begin position="174"/>
        <end position="195"/>
    </location>
</feature>
<feature type="transmembrane region" description="Helical" evidence="1">
    <location>
        <begin position="44"/>
        <end position="76"/>
    </location>
</feature>
<dbReference type="PANTHER" id="PTHR39084">
    <property type="entry name" value="MEMBRANE PROTEIN-RELATED"/>
    <property type="match status" value="1"/>
</dbReference>
<reference evidence="5" key="1">
    <citation type="submission" date="2020-01" db="EMBL/GenBank/DDBJ databases">
        <title>'Steroidobacter agaridevorans' sp. nov., agar-degrading bacteria isolated from rhizosphere soils.</title>
        <authorList>
            <person name="Ikenaga M."/>
            <person name="Kataoka M."/>
            <person name="Murouchi A."/>
            <person name="Katsuragi S."/>
            <person name="Sakai M."/>
        </authorList>
    </citation>
    <scope>NUCLEOTIDE SEQUENCE [LARGE SCALE GENOMIC DNA]</scope>
    <source>
        <strain evidence="5">YU21-B</strain>
    </source>
</reference>
<feature type="transmembrane region" description="Helical" evidence="1">
    <location>
        <begin position="365"/>
        <end position="388"/>
    </location>
</feature>
<dbReference type="EMBL" id="BLJN01000001">
    <property type="protein sequence ID" value="GFE78023.1"/>
    <property type="molecule type" value="Genomic_DNA"/>
</dbReference>
<feature type="transmembrane region" description="Helical" evidence="1">
    <location>
        <begin position="112"/>
        <end position="132"/>
    </location>
</feature>
<keyword evidence="1" id="KW-1133">Transmembrane helix</keyword>
<feature type="transmembrane region" description="Helical" evidence="1">
    <location>
        <begin position="201"/>
        <end position="222"/>
    </location>
</feature>
<dbReference type="PANTHER" id="PTHR39084:SF1">
    <property type="entry name" value="DUF4010 DOMAIN-CONTAINING PROTEIN"/>
    <property type="match status" value="1"/>
</dbReference>
<evidence type="ECO:0000259" key="2">
    <source>
        <dbReference type="Pfam" id="PF02308"/>
    </source>
</evidence>
<dbReference type="Pfam" id="PF02308">
    <property type="entry name" value="MgtC"/>
    <property type="match status" value="1"/>
</dbReference>
<feature type="transmembrane region" description="Helical" evidence="1">
    <location>
        <begin position="268"/>
        <end position="287"/>
    </location>
</feature>
<keyword evidence="1" id="KW-0812">Transmembrane</keyword>
<feature type="domain" description="DUF4010" evidence="3">
    <location>
        <begin position="179"/>
        <end position="389"/>
    </location>
</feature>
<feature type="transmembrane region" description="Helical" evidence="1">
    <location>
        <begin position="88"/>
        <end position="105"/>
    </location>
</feature>
<dbReference type="InterPro" id="IPR025105">
    <property type="entry name" value="DUF4010"/>
</dbReference>
<dbReference type="Proteomes" id="UP000445000">
    <property type="component" value="Unassembled WGS sequence"/>
</dbReference>